<organism evidence="1 2">
    <name type="scientific">Lawsonia intracellularis (strain PHE/MN1-00)</name>
    <dbReference type="NCBI Taxonomy" id="363253"/>
    <lineage>
        <taxon>Bacteria</taxon>
        <taxon>Pseudomonadati</taxon>
        <taxon>Thermodesulfobacteriota</taxon>
        <taxon>Desulfovibrionia</taxon>
        <taxon>Desulfovibrionales</taxon>
        <taxon>Desulfovibrionaceae</taxon>
        <taxon>Lawsonia</taxon>
    </lineage>
</organism>
<name>Q1MPF5_LAWIP</name>
<proteinExistence type="predicted"/>
<dbReference type="AlphaFoldDB" id="Q1MPF5"/>
<evidence type="ECO:0000313" key="2">
    <source>
        <dbReference type="Proteomes" id="UP000002430"/>
    </source>
</evidence>
<dbReference type="eggNOG" id="ENOG50344JF">
    <property type="taxonomic scope" value="Bacteria"/>
</dbReference>
<gene>
    <name evidence="1" type="ordered locus">LI1068</name>
</gene>
<dbReference type="Proteomes" id="UP000002430">
    <property type="component" value="Chromosome"/>
</dbReference>
<sequence>MYHFNKQLVLYYIVALCLYLLVNISIANARIIVVIYGGDTCITAQQACSIAIAEALLIESEEYLSHKFSEPRREAIKKYFSMVSPGLVLNTTELEPTSLEDGRIKGVFDVPIRKTALYRLLRELGLSYTTSFIQPYVLSMFNVPDEIALLDKLFLLEQVTGVVQSEKVDNTSHKIELQLSFEDGIWVAKLLGAAQPIQASGYSIDNIWREIWGAFFSQRQKETSSYLQSYLLRVSGWKHAVEVEALGKTLSHWESITKNVLLHEVSISKGVIAAQWTLTILNMDGFEKQIKQYSLARKLHYEIKPFEAIIKDNSIDIQCIGN</sequence>
<dbReference type="EMBL" id="AM180252">
    <property type="protein sequence ID" value="CAJ55122.1"/>
    <property type="molecule type" value="Genomic_DNA"/>
</dbReference>
<dbReference type="OrthoDB" id="5470220at2"/>
<dbReference type="HOGENOM" id="CLU_070763_0_0_7"/>
<dbReference type="KEGG" id="lip:LI1068"/>
<evidence type="ECO:0000313" key="1">
    <source>
        <dbReference type="EMBL" id="CAJ55122.1"/>
    </source>
</evidence>
<keyword evidence="2" id="KW-1185">Reference proteome</keyword>
<protein>
    <submittedName>
        <fullName evidence="1">NA</fullName>
    </submittedName>
</protein>
<dbReference type="RefSeq" id="WP_011527151.1">
    <property type="nucleotide sequence ID" value="NC_008011.1"/>
</dbReference>
<reference evidence="1 2" key="1">
    <citation type="submission" date="2005-11" db="EMBL/GenBank/DDBJ databases">
        <title>The complete genome sequence of Lawsonia intracellularis: the causative agent of proliferative enteropathy.</title>
        <authorList>
            <person name="Kaur K."/>
            <person name="Zhang Q."/>
            <person name="Beckler D."/>
            <person name="Munir S."/>
            <person name="Li L."/>
            <person name="Kinsley K."/>
            <person name="Herron L."/>
            <person name="Peterson A."/>
            <person name="May B."/>
            <person name="Singh S."/>
            <person name="Gebhart C."/>
            <person name="Kapur V."/>
        </authorList>
    </citation>
    <scope>NUCLEOTIDE SEQUENCE [LARGE SCALE GENOMIC DNA]</scope>
    <source>
        <strain evidence="1 2">PHE/MN1-00</strain>
    </source>
</reference>
<accession>Q1MPF5</accession>